<dbReference type="Pfam" id="PF04043">
    <property type="entry name" value="PMEI"/>
    <property type="match status" value="1"/>
</dbReference>
<dbReference type="OrthoDB" id="1430376at2759"/>
<comment type="caution">
    <text evidence="4">The sequence shown here is derived from an EMBL/GenBank/DDBJ whole genome shotgun (WGS) entry which is preliminary data.</text>
</comment>
<name>A0A9Q1QND4_9CARY</name>
<dbReference type="CDD" id="cd15798">
    <property type="entry name" value="PMEI-like_3"/>
    <property type="match status" value="1"/>
</dbReference>
<sequence>MPPFHHLLLLLLYFSLLLSPSLSTRSGPIPDSNDNNNNNNKYISFIKSACNATTYPTLCLKTCLPYASKIKGSTQKLVVTALSATLTAAESSAATVTALSRRSSLDKYEAAAIRDCIDNMGDSIDELKQSIQEISDDDLRSSSEDLKFKIANVQTWMSAAITDEDTCMDGIDDRNVDPDVKRKIRGSILGVAKLTILIMRGWPTS</sequence>
<dbReference type="EMBL" id="JAKOGI010000028">
    <property type="protein sequence ID" value="KAJ8448632.1"/>
    <property type="molecule type" value="Genomic_DNA"/>
</dbReference>
<keyword evidence="5" id="KW-1185">Reference proteome</keyword>
<dbReference type="GO" id="GO:0004857">
    <property type="term" value="F:enzyme inhibitor activity"/>
    <property type="evidence" value="ECO:0007669"/>
    <property type="project" value="InterPro"/>
</dbReference>
<protein>
    <recommendedName>
        <fullName evidence="3">Pectinesterase inhibitor domain-containing protein</fullName>
    </recommendedName>
</protein>
<evidence type="ECO:0000256" key="2">
    <source>
        <dbReference type="SAM" id="SignalP"/>
    </source>
</evidence>
<evidence type="ECO:0000256" key="1">
    <source>
        <dbReference type="ARBA" id="ARBA00022729"/>
    </source>
</evidence>
<dbReference type="InterPro" id="IPR035513">
    <property type="entry name" value="Invertase/methylesterase_inhib"/>
</dbReference>
<dbReference type="Proteomes" id="UP001153076">
    <property type="component" value="Unassembled WGS sequence"/>
</dbReference>
<dbReference type="SUPFAM" id="SSF101148">
    <property type="entry name" value="Plant invertase/pectin methylesterase inhibitor"/>
    <property type="match status" value="1"/>
</dbReference>
<accession>A0A9Q1QND4</accession>
<dbReference type="Gene3D" id="1.20.140.40">
    <property type="entry name" value="Invertase/pectin methylesterase inhibitor family protein"/>
    <property type="match status" value="1"/>
</dbReference>
<reference evidence="4" key="1">
    <citation type="submission" date="2022-04" db="EMBL/GenBank/DDBJ databases">
        <title>Carnegiea gigantea Genome sequencing and assembly v2.</title>
        <authorList>
            <person name="Copetti D."/>
            <person name="Sanderson M.J."/>
            <person name="Burquez A."/>
            <person name="Wojciechowski M.F."/>
        </authorList>
    </citation>
    <scope>NUCLEOTIDE SEQUENCE</scope>
    <source>
        <strain evidence="4">SGP5-SGP5p</strain>
        <tissue evidence="4">Aerial part</tissue>
    </source>
</reference>
<dbReference type="InterPro" id="IPR051955">
    <property type="entry name" value="PME_Inhibitor"/>
</dbReference>
<evidence type="ECO:0000313" key="4">
    <source>
        <dbReference type="EMBL" id="KAJ8448632.1"/>
    </source>
</evidence>
<keyword evidence="1 2" id="KW-0732">Signal</keyword>
<organism evidence="4 5">
    <name type="scientific">Carnegiea gigantea</name>
    <dbReference type="NCBI Taxonomy" id="171969"/>
    <lineage>
        <taxon>Eukaryota</taxon>
        <taxon>Viridiplantae</taxon>
        <taxon>Streptophyta</taxon>
        <taxon>Embryophyta</taxon>
        <taxon>Tracheophyta</taxon>
        <taxon>Spermatophyta</taxon>
        <taxon>Magnoliopsida</taxon>
        <taxon>eudicotyledons</taxon>
        <taxon>Gunneridae</taxon>
        <taxon>Pentapetalae</taxon>
        <taxon>Caryophyllales</taxon>
        <taxon>Cactineae</taxon>
        <taxon>Cactaceae</taxon>
        <taxon>Cactoideae</taxon>
        <taxon>Echinocereeae</taxon>
        <taxon>Carnegiea</taxon>
    </lineage>
</organism>
<dbReference type="NCBIfam" id="TIGR01614">
    <property type="entry name" value="PME_inhib"/>
    <property type="match status" value="1"/>
</dbReference>
<proteinExistence type="predicted"/>
<dbReference type="SMART" id="SM00856">
    <property type="entry name" value="PMEI"/>
    <property type="match status" value="1"/>
</dbReference>
<feature type="signal peptide" evidence="2">
    <location>
        <begin position="1"/>
        <end position="23"/>
    </location>
</feature>
<dbReference type="PANTHER" id="PTHR31080">
    <property type="entry name" value="PECTINESTERASE INHIBITOR-LIKE"/>
    <property type="match status" value="1"/>
</dbReference>
<feature type="chain" id="PRO_5040484085" description="Pectinesterase inhibitor domain-containing protein" evidence="2">
    <location>
        <begin position="24"/>
        <end position="205"/>
    </location>
</feature>
<dbReference type="AlphaFoldDB" id="A0A9Q1QND4"/>
<evidence type="ECO:0000259" key="3">
    <source>
        <dbReference type="SMART" id="SM00856"/>
    </source>
</evidence>
<dbReference type="PANTHER" id="PTHR31080:SF15">
    <property type="entry name" value="INVERTASE"/>
    <property type="match status" value="1"/>
</dbReference>
<gene>
    <name evidence="4" type="ORF">Cgig2_010519</name>
</gene>
<feature type="domain" description="Pectinesterase inhibitor" evidence="3">
    <location>
        <begin position="41"/>
        <end position="198"/>
    </location>
</feature>
<dbReference type="InterPro" id="IPR006501">
    <property type="entry name" value="Pectinesterase_inhib_dom"/>
</dbReference>
<evidence type="ECO:0000313" key="5">
    <source>
        <dbReference type="Proteomes" id="UP001153076"/>
    </source>
</evidence>